<evidence type="ECO:0000256" key="1">
    <source>
        <dbReference type="ARBA" id="ARBA00022734"/>
    </source>
</evidence>
<keyword evidence="1" id="KW-0430">Lectin</keyword>
<dbReference type="AlphaFoldDB" id="A0A671TIR4"/>
<organism evidence="5 6">
    <name type="scientific">Sparus aurata</name>
    <name type="common">Gilthead sea bream</name>
    <dbReference type="NCBI Taxonomy" id="8175"/>
    <lineage>
        <taxon>Eukaryota</taxon>
        <taxon>Metazoa</taxon>
        <taxon>Chordata</taxon>
        <taxon>Craniata</taxon>
        <taxon>Vertebrata</taxon>
        <taxon>Euteleostomi</taxon>
        <taxon>Actinopterygii</taxon>
        <taxon>Neopterygii</taxon>
        <taxon>Teleostei</taxon>
        <taxon>Neoteleostei</taxon>
        <taxon>Acanthomorphata</taxon>
        <taxon>Eupercaria</taxon>
        <taxon>Spariformes</taxon>
        <taxon>Sparidae</taxon>
        <taxon>Sparus</taxon>
    </lineage>
</organism>
<dbReference type="InterPro" id="IPR050111">
    <property type="entry name" value="C-type_lectin/snaclec_domain"/>
</dbReference>
<keyword evidence="2" id="KW-1015">Disulfide bond</keyword>
<proteinExistence type="predicted"/>
<dbReference type="SMART" id="SM00034">
    <property type="entry name" value="CLECT"/>
    <property type="match status" value="1"/>
</dbReference>
<reference evidence="5" key="2">
    <citation type="submission" date="2025-08" db="UniProtKB">
        <authorList>
            <consortium name="Ensembl"/>
        </authorList>
    </citation>
    <scope>IDENTIFICATION</scope>
</reference>
<feature type="coiled-coil region" evidence="3">
    <location>
        <begin position="78"/>
        <end position="105"/>
    </location>
</feature>
<dbReference type="InterPro" id="IPR001304">
    <property type="entry name" value="C-type_lectin-like"/>
</dbReference>
<dbReference type="Pfam" id="PF00059">
    <property type="entry name" value="Lectin_C"/>
    <property type="match status" value="1"/>
</dbReference>
<dbReference type="Gene3D" id="3.10.100.10">
    <property type="entry name" value="Mannose-Binding Protein A, subunit A"/>
    <property type="match status" value="1"/>
</dbReference>
<dbReference type="GO" id="GO:0030246">
    <property type="term" value="F:carbohydrate binding"/>
    <property type="evidence" value="ECO:0007669"/>
    <property type="project" value="UniProtKB-KW"/>
</dbReference>
<sequence length="246" mass="28091">MVVDKGESEITIEIVNLPATSARRSHIGEGGEVTTAATGGKLLGCIAVSFCLLCILQASLNICLRLALSSPPDIDCNCKNLTDERDNLRRINLDIEERYKILTEERDKLRIVLNDSANYSQQGWMYFSGSFYYISSITKTWQESRDDCLQRGADLMIINSKEEQSFTRQLKDNLWIGLTDTETDGTWKWVDGTPLDTSYWMDGEPNNYEQKEEDCGEVRLHAEENNWNDSPCNLKKLWICEKKLLV</sequence>
<dbReference type="PANTHER" id="PTHR22803">
    <property type="entry name" value="MANNOSE, PHOSPHOLIPASE, LECTIN RECEPTOR RELATED"/>
    <property type="match status" value="1"/>
</dbReference>
<evidence type="ECO:0000256" key="2">
    <source>
        <dbReference type="ARBA" id="ARBA00023157"/>
    </source>
</evidence>
<feature type="domain" description="C-type lectin" evidence="4">
    <location>
        <begin position="127"/>
        <end position="241"/>
    </location>
</feature>
<dbReference type="CDD" id="cd03590">
    <property type="entry name" value="CLECT_DC-SIGN_like"/>
    <property type="match status" value="1"/>
</dbReference>
<dbReference type="OrthoDB" id="8950604at2759"/>
<keyword evidence="3" id="KW-0175">Coiled coil</keyword>
<dbReference type="InterPro" id="IPR016187">
    <property type="entry name" value="CTDL_fold"/>
</dbReference>
<accession>A0A671TIR4</accession>
<dbReference type="GeneID" id="115585303"/>
<keyword evidence="6" id="KW-1185">Reference proteome</keyword>
<reference evidence="5" key="3">
    <citation type="submission" date="2025-09" db="UniProtKB">
        <authorList>
            <consortium name="Ensembl"/>
        </authorList>
    </citation>
    <scope>IDENTIFICATION</scope>
</reference>
<evidence type="ECO:0000259" key="4">
    <source>
        <dbReference type="PROSITE" id="PS50041"/>
    </source>
</evidence>
<evidence type="ECO:0000256" key="3">
    <source>
        <dbReference type="SAM" id="Coils"/>
    </source>
</evidence>
<dbReference type="InterPro" id="IPR016186">
    <property type="entry name" value="C-type_lectin-like/link_sf"/>
</dbReference>
<dbReference type="RefSeq" id="XP_030279452.1">
    <property type="nucleotide sequence ID" value="XM_030423592.1"/>
</dbReference>
<name>A0A671TIR4_SPAAU</name>
<dbReference type="InParanoid" id="A0A671TIR4"/>
<dbReference type="Ensembl" id="ENSSAUT00010002009.1">
    <property type="protein sequence ID" value="ENSSAUP00010001933.1"/>
    <property type="gene ID" value="ENSSAUG00010000973.1"/>
</dbReference>
<dbReference type="Proteomes" id="UP000472265">
    <property type="component" value="Chromosome 1"/>
</dbReference>
<gene>
    <name evidence="5" type="primary">LOC115585303</name>
</gene>
<dbReference type="GeneTree" id="ENSGT01020000230338"/>
<reference evidence="5" key="1">
    <citation type="submission" date="2021-04" db="EMBL/GenBank/DDBJ databases">
        <authorList>
            <consortium name="Wellcome Sanger Institute Data Sharing"/>
        </authorList>
    </citation>
    <scope>NUCLEOTIDE SEQUENCE [LARGE SCALE GENOMIC DNA]</scope>
</reference>
<evidence type="ECO:0000313" key="5">
    <source>
        <dbReference type="Ensembl" id="ENSSAUP00010001933.1"/>
    </source>
</evidence>
<dbReference type="PROSITE" id="PS00615">
    <property type="entry name" value="C_TYPE_LECTIN_1"/>
    <property type="match status" value="1"/>
</dbReference>
<dbReference type="SUPFAM" id="SSF56436">
    <property type="entry name" value="C-type lectin-like"/>
    <property type="match status" value="1"/>
</dbReference>
<protein>
    <submittedName>
        <fullName evidence="5">CD209 antigen-like protein C</fullName>
    </submittedName>
</protein>
<evidence type="ECO:0000313" key="6">
    <source>
        <dbReference type="Proteomes" id="UP000472265"/>
    </source>
</evidence>
<dbReference type="PROSITE" id="PS50041">
    <property type="entry name" value="C_TYPE_LECTIN_2"/>
    <property type="match status" value="1"/>
</dbReference>
<dbReference type="InterPro" id="IPR018378">
    <property type="entry name" value="C-type_lectin_CS"/>
</dbReference>
<dbReference type="OMA" id="CTTENFW"/>
<dbReference type="InterPro" id="IPR033989">
    <property type="entry name" value="CD209-like_CTLD"/>
</dbReference>